<evidence type="ECO:0000256" key="3">
    <source>
        <dbReference type="ARBA" id="ARBA00022695"/>
    </source>
</evidence>
<dbReference type="InterPro" id="IPR056924">
    <property type="entry name" value="SH3_Tf2-1"/>
</dbReference>
<keyword evidence="6" id="KW-0378">Hydrolase</keyword>
<evidence type="ECO:0000256" key="6">
    <source>
        <dbReference type="ARBA" id="ARBA00022801"/>
    </source>
</evidence>
<feature type="compositionally biased region" description="Low complexity" evidence="8">
    <location>
        <begin position="10"/>
        <end position="25"/>
    </location>
</feature>
<keyword evidence="4" id="KW-0540">Nuclease</keyword>
<dbReference type="SUPFAM" id="SSF56672">
    <property type="entry name" value="DNA/RNA polymerases"/>
    <property type="match status" value="1"/>
</dbReference>
<dbReference type="EMBL" id="LRBV02000004">
    <property type="status" value="NOT_ANNOTATED_CDS"/>
    <property type="molecule type" value="Genomic_DNA"/>
</dbReference>
<sequence length="1472" mass="170017">MHLRSGRIMSNSEHQSTSESRSSLEQTIDDLAKTVRNLIDRVDQIEASQRETVNHEGDNLLRQNHHGYFHRVPNFEHDHYNHNDPRDYDDRMFKEKIEAPTFDGCLDPWVFTDWLRQMDKFFDYYHWAENKKVRYARIKLVGRADLFWEDLEDSIRRRHEPPITDWLEMKGALSRNYLPSTYRSSLLEEWDRLRQGTTPVAEYIEKFKEFKRRIRIVEEEVVTLNRCPSRTLVVQEGDEKVEDVEELVYDPNVEETQDVEAEWEDDPSYLTCIRAISPQVDDSKNFGIPRVNVVRCALAEHRDADDWLRSAIFQTYTKCGDKTCKVIIDSGSCINAVSSNVVSRLGLKLTPHPNPYKVSWVDTSSIAIKERCVVPLQFLTYKAEIWCDVIPMDVGYIILGRPWLYDLDVTLHGRSNSCSFMFEGKKIVLTPLKPKPIGMSKKTEVPKAKGLNIISPRAFERVAIQESMVFVLVARELRGETSEEQPEEVRLVLQEFKDVFPEELLDHLPPMRDIQHAIDFVPGAALPNLPHYRMSPAEHAELQRQVEELPKKGFVRESMSPCAVSALLTPKKDGTWRMCVDSRAINKITVKYRFPIPRLDDMLDMMAGAMIFSKIDLKSGYHQIRVRSGDEWKTAFKTKDGLYEWMVMPFGLSNAPSTFMRVMTQVLKPFMGKFLVVYFDDILIYSKSREQHLDHLTQVCTTLRKESLYGNLKKCSFFTNRVVFLGFIVSSEGVSADPQKIQAIVKWPEPKNIHEIRNFHGLASFYRRFIKGFSTLMSPITDCMKQGEFVWTKAAAKAFNEVKQKMTEAPVMRLPDFTKPFEVECDASGIGIGGVLSQERHPIAYFSEKLNDAKQKYSTYDKEFYAIIRALWHWRHYLLSQEFVIYSDHEALRYLHSQKKLNFRHGSWVEFLQRYHFVVKHRAGIENKAADALSRRVSLLSIMSVKVTGFERLKDDYESCPDFGDLYTSLRNAPRPILDDYTLQDGYLFKANKLCIPRSSVRDFLVWEIHAGGLAGHFGRDKTIEEVERQFYWPSLKRGVAKIVGQCRTCQLAKHRKQNTGLYTPLPVPDRPWQDGSMDFMLGLPRTFRNHDSILVVVDRFSKMAHFLPCSKTSDASKIAKLYFDEIVKLYGLPKTIVSDRDVRFMSYFWKTLWHLVGTKLKFSMAFHPQTDGQTEVVNRSLGNLLRCLVGEANRNWDSILPVAQLAYNNSVNRSIGASPFEVVHGYTPRKPLDLLPMSPHVRISESAEAFARHIHDLHNEIRKKIQASNSQYEIHADTHRRHAEFQARSAGPFKILKRMGPNAYVIDLPHDYGISSSFNIEDLVAYKSPTTIPDTPFDESLPNPIDAPIPTPLPLNLPYAHKESIDAILDEQIVSTRDGGVHRFLVRWRGRPDSDCTWITRDELLRLDPDLLEYYQSSSDFHSTGSSSSHPGGVGADTRYKPPIIHTYRRKSKKKTAQPVTLWMEHTSYWA</sequence>
<dbReference type="PROSITE" id="PS50878">
    <property type="entry name" value="RT_POL"/>
    <property type="match status" value="1"/>
</dbReference>
<reference evidence="12" key="2">
    <citation type="submission" date="2021-01" db="UniProtKB">
        <authorList>
            <consortium name="EnsemblPlants"/>
        </authorList>
    </citation>
    <scope>IDENTIFICATION</scope>
</reference>
<keyword evidence="13" id="KW-1185">Reference proteome</keyword>
<feature type="compositionally biased region" description="Low complexity" evidence="8">
    <location>
        <begin position="1420"/>
        <end position="1430"/>
    </location>
</feature>
<evidence type="ECO:0000313" key="13">
    <source>
        <dbReference type="Proteomes" id="UP000594261"/>
    </source>
</evidence>
<organism evidence="12 13">
    <name type="scientific">Quercus lobata</name>
    <name type="common">Valley oak</name>
    <dbReference type="NCBI Taxonomy" id="97700"/>
    <lineage>
        <taxon>Eukaryota</taxon>
        <taxon>Viridiplantae</taxon>
        <taxon>Streptophyta</taxon>
        <taxon>Embryophyta</taxon>
        <taxon>Tracheophyta</taxon>
        <taxon>Spermatophyta</taxon>
        <taxon>Magnoliopsida</taxon>
        <taxon>eudicotyledons</taxon>
        <taxon>Gunneridae</taxon>
        <taxon>Pentapetalae</taxon>
        <taxon>rosids</taxon>
        <taxon>fabids</taxon>
        <taxon>Fagales</taxon>
        <taxon>Fagaceae</taxon>
        <taxon>Quercus</taxon>
    </lineage>
</organism>
<keyword evidence="7" id="KW-0695">RNA-directed DNA polymerase</keyword>
<dbReference type="GO" id="GO:0003964">
    <property type="term" value="F:RNA-directed DNA polymerase activity"/>
    <property type="evidence" value="ECO:0007669"/>
    <property type="project" value="UniProtKB-KW"/>
</dbReference>
<dbReference type="InterPro" id="IPR000477">
    <property type="entry name" value="RT_dom"/>
</dbReference>
<feature type="region of interest" description="Disordered" evidence="8">
    <location>
        <begin position="1420"/>
        <end position="1441"/>
    </location>
</feature>
<dbReference type="InterPro" id="IPR041373">
    <property type="entry name" value="RT_RNaseH"/>
</dbReference>
<dbReference type="InterPro" id="IPR036397">
    <property type="entry name" value="RNaseH_sf"/>
</dbReference>
<dbReference type="GO" id="GO:0015074">
    <property type="term" value="P:DNA integration"/>
    <property type="evidence" value="ECO:0007669"/>
    <property type="project" value="InterPro"/>
</dbReference>
<accession>A0A7N2LCA6</accession>
<dbReference type="SUPFAM" id="SSF54160">
    <property type="entry name" value="Chromo domain-like"/>
    <property type="match status" value="1"/>
</dbReference>
<reference evidence="12 13" key="1">
    <citation type="journal article" date="2016" name="G3 (Bethesda)">
        <title>First Draft Assembly and Annotation of the Genome of a California Endemic Oak Quercus lobata Nee (Fagaceae).</title>
        <authorList>
            <person name="Sork V.L."/>
            <person name="Fitz-Gibbon S.T."/>
            <person name="Puiu D."/>
            <person name="Crepeau M."/>
            <person name="Gugger P.F."/>
            <person name="Sherman R."/>
            <person name="Stevens K."/>
            <person name="Langley C.H."/>
            <person name="Pellegrini M."/>
            <person name="Salzberg S.L."/>
        </authorList>
    </citation>
    <scope>NUCLEOTIDE SEQUENCE [LARGE SCALE GENOMIC DNA]</scope>
    <source>
        <strain evidence="12 13">cv. SW786</strain>
    </source>
</reference>
<feature type="domain" description="Integrase catalytic" evidence="11">
    <location>
        <begin position="1068"/>
        <end position="1228"/>
    </location>
</feature>
<dbReference type="InterPro" id="IPR043502">
    <property type="entry name" value="DNA/RNA_pol_sf"/>
</dbReference>
<evidence type="ECO:0000313" key="12">
    <source>
        <dbReference type="EnsemblPlants" id="QL04p013037:mrna"/>
    </source>
</evidence>
<keyword evidence="5" id="KW-0255">Endonuclease</keyword>
<dbReference type="FunFam" id="3.30.420.10:FF:000032">
    <property type="entry name" value="Retrovirus-related Pol polyprotein from transposon 297-like Protein"/>
    <property type="match status" value="1"/>
</dbReference>
<dbReference type="Gene3D" id="3.30.70.270">
    <property type="match status" value="2"/>
</dbReference>
<dbReference type="SUPFAM" id="SSF50630">
    <property type="entry name" value="Acid proteases"/>
    <property type="match status" value="1"/>
</dbReference>
<dbReference type="PANTHER" id="PTHR35046:SF9">
    <property type="entry name" value="RNA-DIRECTED DNA POLYMERASE"/>
    <property type="match status" value="1"/>
</dbReference>
<evidence type="ECO:0000256" key="2">
    <source>
        <dbReference type="ARBA" id="ARBA00022679"/>
    </source>
</evidence>
<dbReference type="CDD" id="cd00024">
    <property type="entry name" value="CD_CSD"/>
    <property type="match status" value="1"/>
</dbReference>
<dbReference type="GO" id="GO:0016787">
    <property type="term" value="F:hydrolase activity"/>
    <property type="evidence" value="ECO:0007669"/>
    <property type="project" value="UniProtKB-KW"/>
</dbReference>
<dbReference type="FunFam" id="3.30.70.270:FF:000026">
    <property type="entry name" value="Transposon Ty3-G Gag-Pol polyprotein"/>
    <property type="match status" value="1"/>
</dbReference>
<dbReference type="InterPro" id="IPR001584">
    <property type="entry name" value="Integrase_cat-core"/>
</dbReference>
<evidence type="ECO:0000256" key="1">
    <source>
        <dbReference type="ARBA" id="ARBA00012493"/>
    </source>
</evidence>
<dbReference type="SUPFAM" id="SSF53098">
    <property type="entry name" value="Ribonuclease H-like"/>
    <property type="match status" value="1"/>
</dbReference>
<dbReference type="GO" id="GO:0004519">
    <property type="term" value="F:endonuclease activity"/>
    <property type="evidence" value="ECO:0007669"/>
    <property type="project" value="UniProtKB-KW"/>
</dbReference>
<dbReference type="Gramene" id="QL04p013037:mrna">
    <property type="protein sequence ID" value="QL04p013037:mrna"/>
    <property type="gene ID" value="QL04p013037"/>
</dbReference>
<evidence type="ECO:0000259" key="10">
    <source>
        <dbReference type="PROSITE" id="PS50878"/>
    </source>
</evidence>
<dbReference type="PROSITE" id="PS50994">
    <property type="entry name" value="INTEGRASE"/>
    <property type="match status" value="1"/>
</dbReference>
<name>A0A7N2LCA6_QUELO</name>
<dbReference type="EC" id="2.7.7.49" evidence="1"/>
<dbReference type="Pfam" id="PF00385">
    <property type="entry name" value="Chromo"/>
    <property type="match status" value="1"/>
</dbReference>
<dbReference type="GO" id="GO:0003676">
    <property type="term" value="F:nucleic acid binding"/>
    <property type="evidence" value="ECO:0007669"/>
    <property type="project" value="InterPro"/>
</dbReference>
<dbReference type="CDD" id="cd01647">
    <property type="entry name" value="RT_LTR"/>
    <property type="match status" value="1"/>
</dbReference>
<dbReference type="Gene3D" id="3.30.420.10">
    <property type="entry name" value="Ribonuclease H-like superfamily/Ribonuclease H"/>
    <property type="match status" value="1"/>
</dbReference>
<dbReference type="InterPro" id="IPR043128">
    <property type="entry name" value="Rev_trsase/Diguanyl_cyclase"/>
</dbReference>
<evidence type="ECO:0000256" key="5">
    <source>
        <dbReference type="ARBA" id="ARBA00022759"/>
    </source>
</evidence>
<feature type="domain" description="Chromo" evidence="9">
    <location>
        <begin position="1364"/>
        <end position="1428"/>
    </location>
</feature>
<dbReference type="Gene3D" id="3.10.10.10">
    <property type="entry name" value="HIV Type 1 Reverse Transcriptase, subunit A, domain 1"/>
    <property type="match status" value="1"/>
</dbReference>
<dbReference type="Pfam" id="PF03732">
    <property type="entry name" value="Retrotrans_gag"/>
    <property type="match status" value="1"/>
</dbReference>
<feature type="domain" description="Reverse transcriptase" evidence="10">
    <location>
        <begin position="548"/>
        <end position="729"/>
    </location>
</feature>
<proteinExistence type="predicted"/>
<dbReference type="InterPro" id="IPR021109">
    <property type="entry name" value="Peptidase_aspartic_dom_sf"/>
</dbReference>
<keyword evidence="3" id="KW-0548">Nucleotidyltransferase</keyword>
<dbReference type="EnsemblPlants" id="QL04p013037:mrna">
    <property type="protein sequence ID" value="QL04p013037:mrna"/>
    <property type="gene ID" value="QL04p013037"/>
</dbReference>
<keyword evidence="2" id="KW-0808">Transferase</keyword>
<dbReference type="Pfam" id="PF17917">
    <property type="entry name" value="RT_RNaseH"/>
    <property type="match status" value="1"/>
</dbReference>
<feature type="region of interest" description="Disordered" evidence="8">
    <location>
        <begin position="1"/>
        <end position="25"/>
    </location>
</feature>
<evidence type="ECO:0000259" key="11">
    <source>
        <dbReference type="PROSITE" id="PS50994"/>
    </source>
</evidence>
<dbReference type="PROSITE" id="PS50013">
    <property type="entry name" value="CHROMO_2"/>
    <property type="match status" value="1"/>
</dbReference>
<dbReference type="Gene3D" id="2.40.50.40">
    <property type="match status" value="1"/>
</dbReference>
<dbReference type="InterPro" id="IPR041588">
    <property type="entry name" value="Integrase_H2C2"/>
</dbReference>
<dbReference type="Gene3D" id="2.40.70.10">
    <property type="entry name" value="Acid Proteases"/>
    <property type="match status" value="1"/>
</dbReference>
<dbReference type="FunFam" id="3.10.20.370:FF:000001">
    <property type="entry name" value="Retrovirus-related Pol polyprotein from transposon 17.6-like protein"/>
    <property type="match status" value="1"/>
</dbReference>
<dbReference type="Pfam" id="PF00078">
    <property type="entry name" value="RVT_1"/>
    <property type="match status" value="1"/>
</dbReference>
<dbReference type="InterPro" id="IPR016197">
    <property type="entry name" value="Chromo-like_dom_sf"/>
</dbReference>
<evidence type="ECO:0000256" key="4">
    <source>
        <dbReference type="ARBA" id="ARBA00022722"/>
    </source>
</evidence>
<dbReference type="Pfam" id="PF24626">
    <property type="entry name" value="SH3_Tf2-1"/>
    <property type="match status" value="1"/>
</dbReference>
<evidence type="ECO:0000256" key="7">
    <source>
        <dbReference type="ARBA" id="ARBA00022918"/>
    </source>
</evidence>
<dbReference type="PANTHER" id="PTHR35046">
    <property type="entry name" value="ZINC KNUCKLE (CCHC-TYPE) FAMILY PROTEIN"/>
    <property type="match status" value="1"/>
</dbReference>
<dbReference type="InParanoid" id="A0A7N2LCA6"/>
<dbReference type="CDD" id="cd09274">
    <property type="entry name" value="RNase_HI_RT_Ty3"/>
    <property type="match status" value="1"/>
</dbReference>
<dbReference type="InterPro" id="IPR005162">
    <property type="entry name" value="Retrotrans_gag_dom"/>
</dbReference>
<dbReference type="InterPro" id="IPR000953">
    <property type="entry name" value="Chromo/chromo_shadow_dom"/>
</dbReference>
<dbReference type="Pfam" id="PF17921">
    <property type="entry name" value="Integrase_H2C2"/>
    <property type="match status" value="1"/>
</dbReference>
<protein>
    <recommendedName>
        <fullName evidence="1">RNA-directed DNA polymerase</fullName>
        <ecNumber evidence="1">2.7.7.49</ecNumber>
    </recommendedName>
</protein>
<dbReference type="InterPro" id="IPR023780">
    <property type="entry name" value="Chromo_domain"/>
</dbReference>
<dbReference type="OMA" id="TNDASHI"/>
<dbReference type="SMART" id="SM00298">
    <property type="entry name" value="CHROMO"/>
    <property type="match status" value="1"/>
</dbReference>
<dbReference type="InterPro" id="IPR012337">
    <property type="entry name" value="RNaseH-like_sf"/>
</dbReference>
<evidence type="ECO:0000259" key="9">
    <source>
        <dbReference type="PROSITE" id="PS50013"/>
    </source>
</evidence>
<dbReference type="Gene3D" id="1.10.340.70">
    <property type="match status" value="1"/>
</dbReference>
<evidence type="ECO:0000256" key="8">
    <source>
        <dbReference type="SAM" id="MobiDB-lite"/>
    </source>
</evidence>
<dbReference type="Proteomes" id="UP000594261">
    <property type="component" value="Chromosome 4"/>
</dbReference>
<dbReference type="CDD" id="cd00303">
    <property type="entry name" value="retropepsin_like"/>
    <property type="match status" value="1"/>
</dbReference>